<evidence type="ECO:0000256" key="1">
    <source>
        <dbReference type="ARBA" id="ARBA00007664"/>
    </source>
</evidence>
<evidence type="ECO:0000259" key="7">
    <source>
        <dbReference type="PROSITE" id="PS50240"/>
    </source>
</evidence>
<sequence>MLKFTVLFLVFLFANAKGSVQRISGGNPTSISEYPFAVALLTNGGQGNTYTQTCGGSILTNRAILSAASCFYTNNILNTPSWWRARVGSTNANSGGTAYGINLIKVYDSYVAATQVNDLAILRTNLAIQYNDNVAPARVAGVAYPYADNMMVWAVGWGETNAPSPSEELQVVQMWLISQQTCQNNYGSLPSFTVNEDMVCAGLTDVGVVGQCAGDVGGPLLGADGAVIGVFSRAEGCGDLRYPSINTRVASYTRWIVSTALDIMNIQQ</sequence>
<proteinExistence type="inferred from homology"/>
<dbReference type="AlphaFoldDB" id="A0A9R0DGU3"/>
<evidence type="ECO:0000256" key="6">
    <source>
        <dbReference type="SAM" id="SignalP"/>
    </source>
</evidence>
<organism evidence="8 9">
    <name type="scientific">Spodoptera frugiperda</name>
    <name type="common">Fall armyworm</name>
    <dbReference type="NCBI Taxonomy" id="7108"/>
    <lineage>
        <taxon>Eukaryota</taxon>
        <taxon>Metazoa</taxon>
        <taxon>Ecdysozoa</taxon>
        <taxon>Arthropoda</taxon>
        <taxon>Hexapoda</taxon>
        <taxon>Insecta</taxon>
        <taxon>Pterygota</taxon>
        <taxon>Neoptera</taxon>
        <taxon>Endopterygota</taxon>
        <taxon>Lepidoptera</taxon>
        <taxon>Glossata</taxon>
        <taxon>Ditrysia</taxon>
        <taxon>Noctuoidea</taxon>
        <taxon>Noctuidae</taxon>
        <taxon>Amphipyrinae</taxon>
        <taxon>Spodoptera</taxon>
    </lineage>
</organism>
<dbReference type="PROSITE" id="PS50240">
    <property type="entry name" value="TRYPSIN_DOM"/>
    <property type="match status" value="1"/>
</dbReference>
<keyword evidence="5" id="KW-1015">Disulfide bond</keyword>
<dbReference type="InterPro" id="IPR001314">
    <property type="entry name" value="Peptidase_S1A"/>
</dbReference>
<keyword evidence="8" id="KW-1185">Reference proteome</keyword>
<keyword evidence="3" id="KW-0378">Hydrolase</keyword>
<keyword evidence="6" id="KW-0732">Signal</keyword>
<dbReference type="InterPro" id="IPR043504">
    <property type="entry name" value="Peptidase_S1_PA_chymotrypsin"/>
</dbReference>
<dbReference type="RefSeq" id="XP_035452819.2">
    <property type="nucleotide sequence ID" value="XM_035596926.2"/>
</dbReference>
<dbReference type="CDD" id="cd00190">
    <property type="entry name" value="Tryp_SPc"/>
    <property type="match status" value="1"/>
</dbReference>
<dbReference type="OrthoDB" id="6380398at2759"/>
<reference evidence="9" key="1">
    <citation type="submission" date="2025-08" db="UniProtKB">
        <authorList>
            <consortium name="RefSeq"/>
        </authorList>
    </citation>
    <scope>IDENTIFICATION</scope>
    <source>
        <tissue evidence="9">Whole larval tissue</tissue>
    </source>
</reference>
<dbReference type="Pfam" id="PF00089">
    <property type="entry name" value="Trypsin"/>
    <property type="match status" value="1"/>
</dbReference>
<accession>A0A9R0DGU3</accession>
<dbReference type="Gene3D" id="2.40.10.10">
    <property type="entry name" value="Trypsin-like serine proteases"/>
    <property type="match status" value="1"/>
</dbReference>
<dbReference type="GeneID" id="118277912"/>
<dbReference type="InterPro" id="IPR009003">
    <property type="entry name" value="Peptidase_S1_PA"/>
</dbReference>
<dbReference type="PRINTS" id="PR00722">
    <property type="entry name" value="CHYMOTRYPSIN"/>
</dbReference>
<feature type="domain" description="Peptidase S1" evidence="7">
    <location>
        <begin position="23"/>
        <end position="261"/>
    </location>
</feature>
<dbReference type="PANTHER" id="PTHR24276">
    <property type="entry name" value="POLYSERASE-RELATED"/>
    <property type="match status" value="1"/>
</dbReference>
<dbReference type="InterPro" id="IPR050430">
    <property type="entry name" value="Peptidase_S1"/>
</dbReference>
<feature type="chain" id="PRO_5040177783" evidence="6">
    <location>
        <begin position="19"/>
        <end position="268"/>
    </location>
</feature>
<dbReference type="PANTHER" id="PTHR24276:SF98">
    <property type="entry name" value="FI18310P1-RELATED"/>
    <property type="match status" value="1"/>
</dbReference>
<evidence type="ECO:0000256" key="3">
    <source>
        <dbReference type="ARBA" id="ARBA00022801"/>
    </source>
</evidence>
<dbReference type="Proteomes" id="UP000829999">
    <property type="component" value="Chromosome 18"/>
</dbReference>
<dbReference type="InterPro" id="IPR001254">
    <property type="entry name" value="Trypsin_dom"/>
</dbReference>
<feature type="signal peptide" evidence="6">
    <location>
        <begin position="1"/>
        <end position="18"/>
    </location>
</feature>
<evidence type="ECO:0000313" key="9">
    <source>
        <dbReference type="RefSeq" id="XP_035452819.2"/>
    </source>
</evidence>
<evidence type="ECO:0000256" key="4">
    <source>
        <dbReference type="ARBA" id="ARBA00022825"/>
    </source>
</evidence>
<dbReference type="SMART" id="SM00020">
    <property type="entry name" value="Tryp_SPc"/>
    <property type="match status" value="1"/>
</dbReference>
<gene>
    <name evidence="9" type="primary">LOC118277912</name>
</gene>
<dbReference type="SUPFAM" id="SSF50494">
    <property type="entry name" value="Trypsin-like serine proteases"/>
    <property type="match status" value="1"/>
</dbReference>
<evidence type="ECO:0000256" key="2">
    <source>
        <dbReference type="ARBA" id="ARBA00022670"/>
    </source>
</evidence>
<dbReference type="GO" id="GO:0004252">
    <property type="term" value="F:serine-type endopeptidase activity"/>
    <property type="evidence" value="ECO:0007669"/>
    <property type="project" value="InterPro"/>
</dbReference>
<comment type="similarity">
    <text evidence="1">Belongs to the peptidase S1 family.</text>
</comment>
<evidence type="ECO:0000256" key="5">
    <source>
        <dbReference type="ARBA" id="ARBA00023157"/>
    </source>
</evidence>
<protein>
    <submittedName>
        <fullName evidence="9">Trypsin, alkaline B-like</fullName>
    </submittedName>
</protein>
<keyword evidence="4" id="KW-0720">Serine protease</keyword>
<dbReference type="GO" id="GO:0006508">
    <property type="term" value="P:proteolysis"/>
    <property type="evidence" value="ECO:0007669"/>
    <property type="project" value="UniProtKB-KW"/>
</dbReference>
<evidence type="ECO:0000313" key="8">
    <source>
        <dbReference type="Proteomes" id="UP000829999"/>
    </source>
</evidence>
<keyword evidence="2" id="KW-0645">Protease</keyword>
<name>A0A9R0DGU3_SPOFR</name>